<feature type="transmembrane region" description="Helical" evidence="1">
    <location>
        <begin position="67"/>
        <end position="86"/>
    </location>
</feature>
<keyword evidence="1" id="KW-0812">Transmembrane</keyword>
<evidence type="ECO:0000313" key="2">
    <source>
        <dbReference type="EMBL" id="WIM92806.1"/>
    </source>
</evidence>
<reference evidence="2 3" key="1">
    <citation type="submission" date="2023-06" db="EMBL/GenBank/DDBJ databases">
        <authorList>
            <person name="Yushchuk O."/>
            <person name="Binda E."/>
            <person name="Ruckert-Reed C."/>
            <person name="Fedorenko V."/>
            <person name="Kalinowski J."/>
            <person name="Marinelli F."/>
        </authorList>
    </citation>
    <scope>NUCLEOTIDE SEQUENCE [LARGE SCALE GENOMIC DNA]</scope>
    <source>
        <strain evidence="2 3">NRRL 3884</strain>
    </source>
</reference>
<proteinExistence type="predicted"/>
<name>A0ABY8W6M4_9ACTN</name>
<dbReference type="EMBL" id="CP126980">
    <property type="protein sequence ID" value="WIM92806.1"/>
    <property type="molecule type" value="Genomic_DNA"/>
</dbReference>
<sequence>MKDLSATKEPSWPSLAVAGLTVAWLVGITASVAWIFGLGLQSWADDQDNNGAHQVGFEHDVHLATHLLEAVAFGGPLVIACVAFVGGRTKTSAVYVGIAVLLGFAAAYWHST</sequence>
<evidence type="ECO:0000313" key="3">
    <source>
        <dbReference type="Proteomes" id="UP001240150"/>
    </source>
</evidence>
<dbReference type="Proteomes" id="UP001240150">
    <property type="component" value="Chromosome"/>
</dbReference>
<accession>A0ABY8W6M4</accession>
<evidence type="ECO:0000256" key="1">
    <source>
        <dbReference type="SAM" id="Phobius"/>
    </source>
</evidence>
<keyword evidence="3" id="KW-1185">Reference proteome</keyword>
<keyword evidence="1" id="KW-1133">Transmembrane helix</keyword>
<organism evidence="2 3">
    <name type="scientific">Actinoplanes oblitus</name>
    <dbReference type="NCBI Taxonomy" id="3040509"/>
    <lineage>
        <taxon>Bacteria</taxon>
        <taxon>Bacillati</taxon>
        <taxon>Actinomycetota</taxon>
        <taxon>Actinomycetes</taxon>
        <taxon>Micromonosporales</taxon>
        <taxon>Micromonosporaceae</taxon>
        <taxon>Actinoplanes</taxon>
    </lineage>
</organism>
<feature type="transmembrane region" description="Helical" evidence="1">
    <location>
        <begin position="93"/>
        <end position="111"/>
    </location>
</feature>
<feature type="transmembrane region" description="Helical" evidence="1">
    <location>
        <begin position="12"/>
        <end position="36"/>
    </location>
</feature>
<keyword evidence="1" id="KW-0472">Membrane</keyword>
<protein>
    <submittedName>
        <fullName evidence="2">Uncharacterized protein</fullName>
    </submittedName>
</protein>
<gene>
    <name evidence="2" type="ORF">ACTOB_004764</name>
</gene>
<dbReference type="RefSeq" id="WP_284914013.1">
    <property type="nucleotide sequence ID" value="NZ_CP126980.1"/>
</dbReference>